<gene>
    <name evidence="1" type="ORF">LCGC14_0266900</name>
</gene>
<sequence>MANHKIVVKDILNRIFKCTRCGEELNDMETFKLMECKPFPIQRCYDKDEFREIDWEIAEIAYKEYKAQYGNSQSLERLAERGGFGAQELVNLLYGYITRMSKK</sequence>
<comment type="caution">
    <text evidence="1">The sequence shown here is derived from an EMBL/GenBank/DDBJ whole genome shotgun (WGS) entry which is preliminary data.</text>
</comment>
<name>A0A0F9U4J0_9ZZZZ</name>
<proteinExistence type="predicted"/>
<dbReference type="AlphaFoldDB" id="A0A0F9U4J0"/>
<reference evidence="1" key="1">
    <citation type="journal article" date="2015" name="Nature">
        <title>Complex archaea that bridge the gap between prokaryotes and eukaryotes.</title>
        <authorList>
            <person name="Spang A."/>
            <person name="Saw J.H."/>
            <person name="Jorgensen S.L."/>
            <person name="Zaremba-Niedzwiedzka K."/>
            <person name="Martijn J."/>
            <person name="Lind A.E."/>
            <person name="van Eijk R."/>
            <person name="Schleper C."/>
            <person name="Guy L."/>
            <person name="Ettema T.J."/>
        </authorList>
    </citation>
    <scope>NUCLEOTIDE SEQUENCE</scope>
</reference>
<dbReference type="EMBL" id="LAZR01000146">
    <property type="protein sequence ID" value="KKN86514.1"/>
    <property type="molecule type" value="Genomic_DNA"/>
</dbReference>
<evidence type="ECO:0000313" key="1">
    <source>
        <dbReference type="EMBL" id="KKN86514.1"/>
    </source>
</evidence>
<protein>
    <submittedName>
        <fullName evidence="1">Uncharacterized protein</fullName>
    </submittedName>
</protein>
<organism evidence="1">
    <name type="scientific">marine sediment metagenome</name>
    <dbReference type="NCBI Taxonomy" id="412755"/>
    <lineage>
        <taxon>unclassified sequences</taxon>
        <taxon>metagenomes</taxon>
        <taxon>ecological metagenomes</taxon>
    </lineage>
</organism>
<accession>A0A0F9U4J0</accession>